<feature type="transmembrane region" description="Helical" evidence="11">
    <location>
        <begin position="458"/>
        <end position="483"/>
    </location>
</feature>
<dbReference type="Pfam" id="PF08344">
    <property type="entry name" value="TRP_2"/>
    <property type="match status" value="1"/>
</dbReference>
<dbReference type="PRINTS" id="PR01097">
    <property type="entry name" value="TRNSRECEPTRP"/>
</dbReference>
<dbReference type="SUPFAM" id="SSF48403">
    <property type="entry name" value="Ankyrin repeat"/>
    <property type="match status" value="1"/>
</dbReference>
<dbReference type="AlphaFoldDB" id="A0A9W9ZCN8"/>
<keyword evidence="4" id="KW-0677">Repeat</keyword>
<dbReference type="InterPro" id="IPR013555">
    <property type="entry name" value="TRP_dom"/>
</dbReference>
<dbReference type="Gene3D" id="1.25.40.20">
    <property type="entry name" value="Ankyrin repeat-containing domain"/>
    <property type="match status" value="1"/>
</dbReference>
<evidence type="ECO:0000256" key="4">
    <source>
        <dbReference type="ARBA" id="ARBA00022737"/>
    </source>
</evidence>
<feature type="transmembrane region" description="Helical" evidence="11">
    <location>
        <begin position="309"/>
        <end position="330"/>
    </location>
</feature>
<dbReference type="GO" id="GO:0005886">
    <property type="term" value="C:plasma membrane"/>
    <property type="evidence" value="ECO:0007669"/>
    <property type="project" value="TreeGrafter"/>
</dbReference>
<dbReference type="GO" id="GO:0070679">
    <property type="term" value="F:inositol 1,4,5 trisphosphate binding"/>
    <property type="evidence" value="ECO:0007669"/>
    <property type="project" value="TreeGrafter"/>
</dbReference>
<evidence type="ECO:0000256" key="1">
    <source>
        <dbReference type="ARBA" id="ARBA00004141"/>
    </source>
</evidence>
<dbReference type="Pfam" id="PF00520">
    <property type="entry name" value="Ion_trans"/>
    <property type="match status" value="1"/>
</dbReference>
<evidence type="ECO:0000256" key="10">
    <source>
        <dbReference type="SAM" id="MobiDB-lite"/>
    </source>
</evidence>
<evidence type="ECO:0000259" key="12">
    <source>
        <dbReference type="SMART" id="SM01420"/>
    </source>
</evidence>
<accession>A0A9W9ZCN8</accession>
<evidence type="ECO:0000256" key="5">
    <source>
        <dbReference type="ARBA" id="ARBA00022989"/>
    </source>
</evidence>
<protein>
    <recommendedName>
        <fullName evidence="12">Transient receptor ion channel domain-containing protein</fullName>
    </recommendedName>
</protein>
<feature type="transmembrane region" description="Helical" evidence="11">
    <location>
        <begin position="277"/>
        <end position="297"/>
    </location>
</feature>
<feature type="region of interest" description="Disordered" evidence="10">
    <location>
        <begin position="670"/>
        <end position="704"/>
    </location>
</feature>
<feature type="compositionally biased region" description="Basic and acidic residues" evidence="10">
    <location>
        <begin position="674"/>
        <end position="684"/>
    </location>
</feature>
<feature type="transmembrane region" description="Helical" evidence="11">
    <location>
        <begin position="342"/>
        <end position="360"/>
    </location>
</feature>
<keyword evidence="5 11" id="KW-1133">Transmembrane helix</keyword>
<feature type="compositionally biased region" description="Polar residues" evidence="10">
    <location>
        <begin position="692"/>
        <end position="704"/>
    </location>
</feature>
<dbReference type="GO" id="GO:0015279">
    <property type="term" value="F:store-operated calcium channel activity"/>
    <property type="evidence" value="ECO:0007669"/>
    <property type="project" value="TreeGrafter"/>
</dbReference>
<evidence type="ECO:0000313" key="14">
    <source>
        <dbReference type="Proteomes" id="UP001163046"/>
    </source>
</evidence>
<dbReference type="InterPro" id="IPR036770">
    <property type="entry name" value="Ankyrin_rpt-contain_sf"/>
</dbReference>
<feature type="transmembrane region" description="Helical" evidence="11">
    <location>
        <begin position="380"/>
        <end position="402"/>
    </location>
</feature>
<keyword evidence="7" id="KW-0406">Ion transport</keyword>
<dbReference type="InterPro" id="IPR005821">
    <property type="entry name" value="Ion_trans_dom"/>
</dbReference>
<evidence type="ECO:0000313" key="13">
    <source>
        <dbReference type="EMBL" id="KAJ7377664.1"/>
    </source>
</evidence>
<dbReference type="PANTHER" id="PTHR10117:SF54">
    <property type="entry name" value="TRANSIENT RECEPTOR POTENTIAL-GAMMA PROTEIN"/>
    <property type="match status" value="1"/>
</dbReference>
<dbReference type="SMART" id="SM01420">
    <property type="entry name" value="TRP_2"/>
    <property type="match status" value="1"/>
</dbReference>
<keyword evidence="2" id="KW-0813">Transport</keyword>
<dbReference type="GO" id="GO:0051480">
    <property type="term" value="P:regulation of cytosolic calcium ion concentration"/>
    <property type="evidence" value="ECO:0007669"/>
    <property type="project" value="TreeGrafter"/>
</dbReference>
<keyword evidence="9" id="KW-0407">Ion channel</keyword>
<evidence type="ECO:0000256" key="2">
    <source>
        <dbReference type="ARBA" id="ARBA00022448"/>
    </source>
</evidence>
<comment type="subcellular location">
    <subcellularLocation>
        <location evidence="1">Membrane</location>
        <topology evidence="1">Multi-pass membrane protein</topology>
    </subcellularLocation>
</comment>
<dbReference type="InterPro" id="IPR002153">
    <property type="entry name" value="TRPC_channel"/>
</dbReference>
<organism evidence="13 14">
    <name type="scientific">Desmophyllum pertusum</name>
    <dbReference type="NCBI Taxonomy" id="174260"/>
    <lineage>
        <taxon>Eukaryota</taxon>
        <taxon>Metazoa</taxon>
        <taxon>Cnidaria</taxon>
        <taxon>Anthozoa</taxon>
        <taxon>Hexacorallia</taxon>
        <taxon>Scleractinia</taxon>
        <taxon>Caryophylliina</taxon>
        <taxon>Caryophylliidae</taxon>
        <taxon>Desmophyllum</taxon>
    </lineage>
</organism>
<sequence length="704" mass="81167">MLELGVKSVKAEQSQPSFRSLLHKVNEPKETNGFMLNHESKLEESLMRAVQEENLEVVEVLIDHYLQLFNLEDLYENPASSQTVDSSRKTPVNFLPLVVAAHLGNYDVLKLFISKGFNLEKPHDVLCKCEHCQEDYFRQSQKRLDIYRAMSNPMWISLTENDPFLTAFKLSKNLKCSAKQEDEFERDYLALSLQCSQFALGLLDECKSAKEQTTVLNFPGNDASKEEFCEETLGLIHSAIAYGQKEFVAHPFCQHLLMSCVFSGVPFWRTRGITFRIFYVLTQVLIYPIMAFLYFFFPFLRLSRKIKRPFVKFINHTASFVIFLSLLAASSHEKFNIRFGEVPSALEWIILMWILGIAWGECKQVWHDGVMRYMSSGWNWMDIGMIVLILGAYLGWLGRAIANRLIVIDRTADHFLLSAADGLYALGVIASFFRLVYLCQISRYLGLLQLSLSRMVRVIFQFAFISVVMLISFSVSMTMLYSSSFEAYGMERPQRNITDVIQSLISKGYFSLSTTMVTLTWASLDMVTLDSLQVFKDQSLIQIWSATLFTLYHAASLIVLLNMLIAMMSNSYQRVEDNIETEYKFARAQLLPCCANGQFRVYQHGNMDVEQKKQNYQSIVRELISRYWARRRRRKNPSENVNANQMVAMVTVKDEVADMLSEIRNILKTNKQSKSRERIRRSEEIALETGEPSKTNGNHNHLEL</sequence>
<keyword evidence="6" id="KW-0040">ANK repeat</keyword>
<keyword evidence="14" id="KW-1185">Reference proteome</keyword>
<evidence type="ECO:0000256" key="9">
    <source>
        <dbReference type="ARBA" id="ARBA00023303"/>
    </source>
</evidence>
<evidence type="ECO:0000256" key="7">
    <source>
        <dbReference type="ARBA" id="ARBA00023065"/>
    </source>
</evidence>
<feature type="transmembrane region" description="Helical" evidence="11">
    <location>
        <begin position="414"/>
        <end position="438"/>
    </location>
</feature>
<name>A0A9W9ZCN8_9CNID</name>
<feature type="domain" description="Transient receptor ion channel" evidence="12">
    <location>
        <begin position="127"/>
        <end position="185"/>
    </location>
</feature>
<reference evidence="13" key="1">
    <citation type="submission" date="2023-01" db="EMBL/GenBank/DDBJ databases">
        <title>Genome assembly of the deep-sea coral Lophelia pertusa.</title>
        <authorList>
            <person name="Herrera S."/>
            <person name="Cordes E."/>
        </authorList>
    </citation>
    <scope>NUCLEOTIDE SEQUENCE</scope>
    <source>
        <strain evidence="13">USNM1676648</strain>
        <tissue evidence="13">Polyp</tissue>
    </source>
</reference>
<evidence type="ECO:0000256" key="11">
    <source>
        <dbReference type="SAM" id="Phobius"/>
    </source>
</evidence>
<dbReference type="OrthoDB" id="2373987at2759"/>
<comment type="caution">
    <text evidence="13">The sequence shown here is derived from an EMBL/GenBank/DDBJ whole genome shotgun (WGS) entry which is preliminary data.</text>
</comment>
<dbReference type="Proteomes" id="UP001163046">
    <property type="component" value="Unassembled WGS sequence"/>
</dbReference>
<keyword evidence="3 11" id="KW-0812">Transmembrane</keyword>
<keyword evidence="8 11" id="KW-0472">Membrane</keyword>
<gene>
    <name evidence="13" type="ORF">OS493_027742</name>
</gene>
<proteinExistence type="predicted"/>
<dbReference type="PANTHER" id="PTHR10117">
    <property type="entry name" value="TRANSIENT RECEPTOR POTENTIAL CHANNEL"/>
    <property type="match status" value="1"/>
</dbReference>
<evidence type="ECO:0000256" key="3">
    <source>
        <dbReference type="ARBA" id="ARBA00022692"/>
    </source>
</evidence>
<feature type="transmembrane region" description="Helical" evidence="11">
    <location>
        <begin position="543"/>
        <end position="565"/>
    </location>
</feature>
<dbReference type="GO" id="GO:0034703">
    <property type="term" value="C:cation channel complex"/>
    <property type="evidence" value="ECO:0007669"/>
    <property type="project" value="TreeGrafter"/>
</dbReference>
<dbReference type="EMBL" id="MU826375">
    <property type="protein sequence ID" value="KAJ7377664.1"/>
    <property type="molecule type" value="Genomic_DNA"/>
</dbReference>
<evidence type="ECO:0000256" key="8">
    <source>
        <dbReference type="ARBA" id="ARBA00023136"/>
    </source>
</evidence>
<evidence type="ECO:0000256" key="6">
    <source>
        <dbReference type="ARBA" id="ARBA00023043"/>
    </source>
</evidence>